<evidence type="ECO:0000256" key="5">
    <source>
        <dbReference type="ARBA" id="ARBA00023033"/>
    </source>
</evidence>
<evidence type="ECO:0000256" key="3">
    <source>
        <dbReference type="ARBA" id="ARBA00022827"/>
    </source>
</evidence>
<dbReference type="PANTHER" id="PTHR47178">
    <property type="entry name" value="MONOOXYGENASE, FAD-BINDING"/>
    <property type="match status" value="1"/>
</dbReference>
<evidence type="ECO:0000259" key="6">
    <source>
        <dbReference type="Pfam" id="PF01494"/>
    </source>
</evidence>
<proteinExistence type="predicted"/>
<evidence type="ECO:0000313" key="8">
    <source>
        <dbReference type="Proteomes" id="UP000019487"/>
    </source>
</evidence>
<keyword evidence="5" id="KW-0503">Monooxygenase</keyword>
<dbReference type="SUPFAM" id="SSF51905">
    <property type="entry name" value="FAD/NAD(P)-binding domain"/>
    <property type="match status" value="1"/>
</dbReference>
<dbReference type="Pfam" id="PF01494">
    <property type="entry name" value="FAD_binding_3"/>
    <property type="match status" value="1"/>
</dbReference>
<reference evidence="7 8" key="1">
    <citation type="journal article" date="2014" name="Genome Announc.">
        <title>Draft genome sequence of Sclerotinia borealis, a psychrophilic plant pathogenic fungus.</title>
        <authorList>
            <person name="Mardanov A.V."/>
            <person name="Beletsky A.V."/>
            <person name="Kadnikov V.V."/>
            <person name="Ignatov A.N."/>
            <person name="Ravin N.V."/>
        </authorList>
    </citation>
    <scope>NUCLEOTIDE SEQUENCE [LARGE SCALE GENOMIC DNA]</scope>
    <source>
        <strain evidence="8">F-4157</strain>
    </source>
</reference>
<dbReference type="GO" id="GO:0004497">
    <property type="term" value="F:monooxygenase activity"/>
    <property type="evidence" value="ECO:0007669"/>
    <property type="project" value="UniProtKB-KW"/>
</dbReference>
<accession>W9CT28</accession>
<dbReference type="AlphaFoldDB" id="W9CT28"/>
<keyword evidence="8" id="KW-1185">Reference proteome</keyword>
<dbReference type="PRINTS" id="PR00420">
    <property type="entry name" value="RNGMNOXGNASE"/>
</dbReference>
<keyword evidence="2" id="KW-0285">Flavoprotein</keyword>
<gene>
    <name evidence="7" type="ORF">SBOR_0324</name>
</gene>
<dbReference type="EMBL" id="AYSA01000013">
    <property type="protein sequence ID" value="ESZ99283.1"/>
    <property type="molecule type" value="Genomic_DNA"/>
</dbReference>
<dbReference type="HOGENOM" id="CLU_009665_3_0_1"/>
<dbReference type="Proteomes" id="UP000019487">
    <property type="component" value="Unassembled WGS sequence"/>
</dbReference>
<feature type="domain" description="FAD-binding" evidence="6">
    <location>
        <begin position="6"/>
        <end position="170"/>
    </location>
</feature>
<organism evidence="7 8">
    <name type="scientific">Sclerotinia borealis (strain F-4128)</name>
    <dbReference type="NCBI Taxonomy" id="1432307"/>
    <lineage>
        <taxon>Eukaryota</taxon>
        <taxon>Fungi</taxon>
        <taxon>Dikarya</taxon>
        <taxon>Ascomycota</taxon>
        <taxon>Pezizomycotina</taxon>
        <taxon>Leotiomycetes</taxon>
        <taxon>Helotiales</taxon>
        <taxon>Sclerotiniaceae</taxon>
        <taxon>Sclerotinia</taxon>
    </lineage>
</organism>
<dbReference type="PANTHER" id="PTHR47178:SF5">
    <property type="entry name" value="FAD-BINDING DOMAIN-CONTAINING PROTEIN"/>
    <property type="match status" value="1"/>
</dbReference>
<dbReference type="GO" id="GO:0071949">
    <property type="term" value="F:FAD binding"/>
    <property type="evidence" value="ECO:0007669"/>
    <property type="project" value="InterPro"/>
</dbReference>
<evidence type="ECO:0000256" key="2">
    <source>
        <dbReference type="ARBA" id="ARBA00022630"/>
    </source>
</evidence>
<dbReference type="Gene3D" id="3.50.50.60">
    <property type="entry name" value="FAD/NAD(P)-binding domain"/>
    <property type="match status" value="1"/>
</dbReference>
<dbReference type="InterPro" id="IPR002938">
    <property type="entry name" value="FAD-bd"/>
</dbReference>
<name>W9CT28_SCLBF</name>
<dbReference type="InterPro" id="IPR036188">
    <property type="entry name" value="FAD/NAD-bd_sf"/>
</dbReference>
<comment type="cofactor">
    <cofactor evidence="1">
        <name>FAD</name>
        <dbReference type="ChEBI" id="CHEBI:57692"/>
    </cofactor>
</comment>
<evidence type="ECO:0000256" key="4">
    <source>
        <dbReference type="ARBA" id="ARBA00023002"/>
    </source>
</evidence>
<protein>
    <recommendedName>
        <fullName evidence="6">FAD-binding domain-containing protein</fullName>
    </recommendedName>
</protein>
<dbReference type="OrthoDB" id="655030at2759"/>
<dbReference type="STRING" id="1432307.W9CT28"/>
<keyword evidence="3" id="KW-0274">FAD</keyword>
<sequence>MPPPRVIIIGAGVGGLALAQGLRRSQIDVAVFERDVLLDSRLQGYRLKIFGEFQTKLRGLLSDEAWSEFEASCAETHLGETTLNAPDAHIIASRKGILPEGVPLPYTIDRGMLRQSMMKGIEDSVHFGKQFVGYELTDTGVCVFFEDGSVEEGTLLVGADGARSAVRKQLLPDIKLLDTEGCCIYGKTFLGPELLSRFPEKHRRWMTVILDQTPVLQTIIFGETPIALVSEQVSFKNQCESKALPEDYIHWGLLFHNNTTGLKGEALENSLKFGAVAMSLQLTSEWDPSIRSLLELQEPSLTVGMRVFSSSPDIPTWKPSSKVTVIGDAIHVMSPSGGVGAVATLHDAATLAQIISEEGITQTSIGKFEEAMRSFATVCIQRSFVGGAKLMKTPLAEECNTIA</sequence>
<evidence type="ECO:0000256" key="1">
    <source>
        <dbReference type="ARBA" id="ARBA00001974"/>
    </source>
</evidence>
<comment type="caution">
    <text evidence="7">The sequence shown here is derived from an EMBL/GenBank/DDBJ whole genome shotgun (WGS) entry which is preliminary data.</text>
</comment>
<keyword evidence="4" id="KW-0560">Oxidoreductase</keyword>
<evidence type="ECO:0000313" key="7">
    <source>
        <dbReference type="EMBL" id="ESZ99283.1"/>
    </source>
</evidence>